<protein>
    <submittedName>
        <fullName evidence="1">Uncharacterized protein</fullName>
    </submittedName>
</protein>
<gene>
    <name evidence="1" type="ORF">N8T08_006094</name>
</gene>
<organism evidence="1 2">
    <name type="scientific">Aspergillus melleus</name>
    <dbReference type="NCBI Taxonomy" id="138277"/>
    <lineage>
        <taxon>Eukaryota</taxon>
        <taxon>Fungi</taxon>
        <taxon>Dikarya</taxon>
        <taxon>Ascomycota</taxon>
        <taxon>Pezizomycotina</taxon>
        <taxon>Eurotiomycetes</taxon>
        <taxon>Eurotiomycetidae</taxon>
        <taxon>Eurotiales</taxon>
        <taxon>Aspergillaceae</taxon>
        <taxon>Aspergillus</taxon>
        <taxon>Aspergillus subgen. Circumdati</taxon>
    </lineage>
</organism>
<evidence type="ECO:0000313" key="1">
    <source>
        <dbReference type="EMBL" id="KAK1143694.1"/>
    </source>
</evidence>
<proteinExistence type="predicted"/>
<name>A0ACC3B0G2_9EURO</name>
<dbReference type="EMBL" id="JAOPJF010000037">
    <property type="protein sequence ID" value="KAK1143694.1"/>
    <property type="molecule type" value="Genomic_DNA"/>
</dbReference>
<sequence>MDQHNIPRSPARKGSRVSLQPETTHRERHTSKNPIDRIKATESIPSSNAGSRTPRSTMNAEFCQRRSPSSHGNTQPCTPTSERDDNRRQRRVSFSADTRDNEKSPYPRPDDYFEQTYTRDIPGGREHVHISMRTSTVPPHRSSSTDRDTQPQPTPRWRGSMRDINREKGQQAPSSPAEKNIHERRTDHRHREQGQPASSSPAERIHEHRTDNQKACLSELAKQMAAMERSVGDTSEKTRTLATQLQAWAALRRRVQVGADQVAALERERQRLLEMQNELQKFNDSIQQYSSHLSEYTSIIRETARGPHKERKGSFQDRRRDTPHPREKSGSSSREKGH</sequence>
<evidence type="ECO:0000313" key="2">
    <source>
        <dbReference type="Proteomes" id="UP001177260"/>
    </source>
</evidence>
<dbReference type="Proteomes" id="UP001177260">
    <property type="component" value="Unassembled WGS sequence"/>
</dbReference>
<keyword evidence="2" id="KW-1185">Reference proteome</keyword>
<comment type="caution">
    <text evidence="1">The sequence shown here is derived from an EMBL/GenBank/DDBJ whole genome shotgun (WGS) entry which is preliminary data.</text>
</comment>
<accession>A0ACC3B0G2</accession>
<reference evidence="1 2" key="1">
    <citation type="journal article" date="2023" name="ACS Omega">
        <title>Identification of the Neoaspergillic Acid Biosynthesis Gene Cluster by Establishing an In Vitro CRISPR-Ribonucleoprotein Genetic System in Aspergillus melleus.</title>
        <authorList>
            <person name="Yuan B."/>
            <person name="Grau M.F."/>
            <person name="Murata R.M."/>
            <person name="Torok T."/>
            <person name="Venkateswaran K."/>
            <person name="Stajich J.E."/>
            <person name="Wang C.C.C."/>
        </authorList>
    </citation>
    <scope>NUCLEOTIDE SEQUENCE [LARGE SCALE GENOMIC DNA]</scope>
    <source>
        <strain evidence="1 2">IMV 1140</strain>
    </source>
</reference>